<dbReference type="SUPFAM" id="SSF51215">
    <property type="entry name" value="Regulatory protein AraC"/>
    <property type="match status" value="1"/>
</dbReference>
<dbReference type="PROSITE" id="PS01124">
    <property type="entry name" value="HTH_ARAC_FAMILY_2"/>
    <property type="match status" value="1"/>
</dbReference>
<dbReference type="InterPro" id="IPR009057">
    <property type="entry name" value="Homeodomain-like_sf"/>
</dbReference>
<keyword evidence="6" id="KW-1185">Reference proteome</keyword>
<keyword evidence="2" id="KW-0238">DNA-binding</keyword>
<evidence type="ECO:0000256" key="1">
    <source>
        <dbReference type="ARBA" id="ARBA00023015"/>
    </source>
</evidence>
<dbReference type="PANTHER" id="PTHR43280:SF32">
    <property type="entry name" value="TRANSCRIPTIONAL REGULATORY PROTEIN"/>
    <property type="match status" value="1"/>
</dbReference>
<keyword evidence="3" id="KW-0804">Transcription</keyword>
<accession>A0A6I4IRD8</accession>
<evidence type="ECO:0000256" key="3">
    <source>
        <dbReference type="ARBA" id="ARBA00023163"/>
    </source>
</evidence>
<dbReference type="InterPro" id="IPR018060">
    <property type="entry name" value="HTH_AraC"/>
</dbReference>
<name>A0A6I4IRD8_9FLAO</name>
<dbReference type="SUPFAM" id="SSF46689">
    <property type="entry name" value="Homeodomain-like"/>
    <property type="match status" value="1"/>
</dbReference>
<dbReference type="OrthoDB" id="1096411at2"/>
<organism evidence="5 6">
    <name type="scientific">Flavobacterium profundi</name>
    <dbReference type="NCBI Taxonomy" id="1774945"/>
    <lineage>
        <taxon>Bacteria</taxon>
        <taxon>Pseudomonadati</taxon>
        <taxon>Bacteroidota</taxon>
        <taxon>Flavobacteriia</taxon>
        <taxon>Flavobacteriales</taxon>
        <taxon>Flavobacteriaceae</taxon>
        <taxon>Flavobacterium</taxon>
    </lineage>
</organism>
<dbReference type="GO" id="GO:0043565">
    <property type="term" value="F:sequence-specific DNA binding"/>
    <property type="evidence" value="ECO:0007669"/>
    <property type="project" value="InterPro"/>
</dbReference>
<dbReference type="Gene3D" id="2.60.120.10">
    <property type="entry name" value="Jelly Rolls"/>
    <property type="match status" value="1"/>
</dbReference>
<keyword evidence="1" id="KW-0805">Transcription regulation</keyword>
<dbReference type="Pfam" id="PF12833">
    <property type="entry name" value="HTH_18"/>
    <property type="match status" value="1"/>
</dbReference>
<feature type="domain" description="HTH araC/xylS-type" evidence="4">
    <location>
        <begin position="186"/>
        <end position="284"/>
    </location>
</feature>
<evidence type="ECO:0000313" key="6">
    <source>
        <dbReference type="Proteomes" id="UP000431264"/>
    </source>
</evidence>
<dbReference type="Pfam" id="PF02311">
    <property type="entry name" value="AraC_binding"/>
    <property type="match status" value="1"/>
</dbReference>
<dbReference type="Proteomes" id="UP000431264">
    <property type="component" value="Unassembled WGS sequence"/>
</dbReference>
<evidence type="ECO:0000313" key="5">
    <source>
        <dbReference type="EMBL" id="MVO07666.1"/>
    </source>
</evidence>
<protein>
    <submittedName>
        <fullName evidence="5">Helix-turn-helix domain-containing protein</fullName>
    </submittedName>
</protein>
<comment type="caution">
    <text evidence="5">The sequence shown here is derived from an EMBL/GenBank/DDBJ whole genome shotgun (WGS) entry which is preliminary data.</text>
</comment>
<dbReference type="InterPro" id="IPR003313">
    <property type="entry name" value="AraC-bd"/>
</dbReference>
<evidence type="ECO:0000256" key="2">
    <source>
        <dbReference type="ARBA" id="ARBA00023125"/>
    </source>
</evidence>
<dbReference type="AlphaFoldDB" id="A0A6I4IRD8"/>
<dbReference type="InterPro" id="IPR037923">
    <property type="entry name" value="HTH-like"/>
</dbReference>
<dbReference type="RefSeq" id="WP_140996085.1">
    <property type="nucleotide sequence ID" value="NZ_VDCZ01000001.1"/>
</dbReference>
<reference evidence="6" key="1">
    <citation type="submission" date="2019-05" db="EMBL/GenBank/DDBJ databases">
        <title>Flavobacterium profundi sp. nov., isolated from a deep-sea seamount.</title>
        <authorList>
            <person name="Zhang D.-C."/>
        </authorList>
    </citation>
    <scope>NUCLEOTIDE SEQUENCE [LARGE SCALE GENOMIC DNA]</scope>
    <source>
        <strain evidence="6">TP390</strain>
    </source>
</reference>
<dbReference type="GO" id="GO:0003700">
    <property type="term" value="F:DNA-binding transcription factor activity"/>
    <property type="evidence" value="ECO:0007669"/>
    <property type="project" value="InterPro"/>
</dbReference>
<sequence>MRYPVYKIENFEETIFKNKFYVNSFANHLKKHRFIEDLHRHNFYLLVFFTHGSGVHSLDFKKYTIQKGSLFFMQPGQMHSWKLSDDIEGYIVFYTKEIFDLYFKGKSIESYAFFESFQDHSEMLLSDEKRKQLQVYFNLMLEEKEHHFIYKKDKLINLLDTIHIEIARWYEPKNEYTNSNSNLKLKQFEGLLEKHYKIEKRPSFYADKMAITLKHLNRITKATLDKTVTDIIAERLLLEGKRLLVERKLSVNQIADELGFASPNYFVKLFKKREGSTTKEFLQRMKNQVL</sequence>
<evidence type="ECO:0000259" key="4">
    <source>
        <dbReference type="PROSITE" id="PS01124"/>
    </source>
</evidence>
<dbReference type="InterPro" id="IPR014710">
    <property type="entry name" value="RmlC-like_jellyroll"/>
</dbReference>
<dbReference type="PANTHER" id="PTHR43280">
    <property type="entry name" value="ARAC-FAMILY TRANSCRIPTIONAL REGULATOR"/>
    <property type="match status" value="1"/>
</dbReference>
<dbReference type="Gene3D" id="1.10.10.60">
    <property type="entry name" value="Homeodomain-like"/>
    <property type="match status" value="1"/>
</dbReference>
<dbReference type="EMBL" id="WQLW01000001">
    <property type="protein sequence ID" value="MVO07666.1"/>
    <property type="molecule type" value="Genomic_DNA"/>
</dbReference>
<dbReference type="SMART" id="SM00342">
    <property type="entry name" value="HTH_ARAC"/>
    <property type="match status" value="1"/>
</dbReference>
<proteinExistence type="predicted"/>
<gene>
    <name evidence="5" type="ORF">GOQ30_00645</name>
</gene>